<keyword evidence="2" id="KW-1185">Reference proteome</keyword>
<evidence type="ECO:0000313" key="1">
    <source>
        <dbReference type="EMBL" id="GGE56049.1"/>
    </source>
</evidence>
<dbReference type="EMBL" id="BMIR01000032">
    <property type="protein sequence ID" value="GGE56049.1"/>
    <property type="molecule type" value="Genomic_DNA"/>
</dbReference>
<organism evidence="1 2">
    <name type="scientific">Pullulanibacillus camelliae</name>
    <dbReference type="NCBI Taxonomy" id="1707096"/>
    <lineage>
        <taxon>Bacteria</taxon>
        <taxon>Bacillati</taxon>
        <taxon>Bacillota</taxon>
        <taxon>Bacilli</taxon>
        <taxon>Bacillales</taxon>
        <taxon>Sporolactobacillaceae</taxon>
        <taxon>Pullulanibacillus</taxon>
    </lineage>
</organism>
<dbReference type="Proteomes" id="UP000628775">
    <property type="component" value="Unassembled WGS sequence"/>
</dbReference>
<reference evidence="1" key="1">
    <citation type="journal article" date="2014" name="Int. J. Syst. Evol. Microbiol.">
        <title>Complete genome sequence of Corynebacterium casei LMG S-19264T (=DSM 44701T), isolated from a smear-ripened cheese.</title>
        <authorList>
            <consortium name="US DOE Joint Genome Institute (JGI-PGF)"/>
            <person name="Walter F."/>
            <person name="Albersmeier A."/>
            <person name="Kalinowski J."/>
            <person name="Ruckert C."/>
        </authorList>
    </citation>
    <scope>NUCLEOTIDE SEQUENCE</scope>
    <source>
        <strain evidence="1">CGMCC 1.15371</strain>
    </source>
</reference>
<protein>
    <submittedName>
        <fullName evidence="1">Uncharacterized protein</fullName>
    </submittedName>
</protein>
<comment type="caution">
    <text evidence="1">The sequence shown here is derived from an EMBL/GenBank/DDBJ whole genome shotgun (WGS) entry which is preliminary data.</text>
</comment>
<dbReference type="AlphaFoldDB" id="A0A8J2YND7"/>
<sequence>MPRDTRRSNLTKRDILILWDLYQYRVLNKQTIKERYFPNSKYYVDQRIKVLKHHKCIRAGTYGGGVGERKERLSLLPNNSEGDYRT</sequence>
<accession>A0A8J2YND7</accession>
<evidence type="ECO:0000313" key="2">
    <source>
        <dbReference type="Proteomes" id="UP000628775"/>
    </source>
</evidence>
<proteinExistence type="predicted"/>
<name>A0A8J2YND7_9BACL</name>
<reference evidence="1" key="2">
    <citation type="submission" date="2020-09" db="EMBL/GenBank/DDBJ databases">
        <authorList>
            <person name="Sun Q."/>
            <person name="Zhou Y."/>
        </authorList>
    </citation>
    <scope>NUCLEOTIDE SEQUENCE</scope>
    <source>
        <strain evidence="1">CGMCC 1.15371</strain>
    </source>
</reference>
<gene>
    <name evidence="1" type="ORF">GCM10011391_38820</name>
</gene>